<evidence type="ECO:0000313" key="1">
    <source>
        <dbReference type="EMBL" id="KFE98715.1"/>
    </source>
</evidence>
<dbReference type="STRING" id="236814.IX39_14960"/>
<keyword evidence="2" id="KW-1185">Reference proteome</keyword>
<reference evidence="1 2" key="1">
    <citation type="submission" date="2014-07" db="EMBL/GenBank/DDBJ databases">
        <title>Genome of Chryseobacterium formosense LMG 24722.</title>
        <authorList>
            <person name="Pipes S.E."/>
            <person name="Stropko S.J."/>
            <person name="Newman J.D."/>
        </authorList>
    </citation>
    <scope>NUCLEOTIDE SEQUENCE [LARGE SCALE GENOMIC DNA]</scope>
    <source>
        <strain evidence="1 2">LMG 24722</strain>
    </source>
</reference>
<dbReference type="Proteomes" id="UP000028713">
    <property type="component" value="Unassembled WGS sequence"/>
</dbReference>
<dbReference type="AlphaFoldDB" id="A0A085Z2Q2"/>
<accession>A0A085Z2Q2</accession>
<dbReference type="eggNOG" id="ENOG5031KC7">
    <property type="taxonomic scope" value="Bacteria"/>
</dbReference>
<protein>
    <submittedName>
        <fullName evidence="1">Uncharacterized protein</fullName>
    </submittedName>
</protein>
<organism evidence="1 2">
    <name type="scientific">Chryseobacterium formosense</name>
    <dbReference type="NCBI Taxonomy" id="236814"/>
    <lineage>
        <taxon>Bacteria</taxon>
        <taxon>Pseudomonadati</taxon>
        <taxon>Bacteroidota</taxon>
        <taxon>Flavobacteriia</taxon>
        <taxon>Flavobacteriales</taxon>
        <taxon>Weeksellaceae</taxon>
        <taxon>Chryseobacterium group</taxon>
        <taxon>Chryseobacterium</taxon>
    </lineage>
</organism>
<proteinExistence type="predicted"/>
<evidence type="ECO:0000313" key="2">
    <source>
        <dbReference type="Proteomes" id="UP000028713"/>
    </source>
</evidence>
<name>A0A085Z2Q2_9FLAO</name>
<dbReference type="EMBL" id="JPRP01000002">
    <property type="protein sequence ID" value="KFE98715.1"/>
    <property type="molecule type" value="Genomic_DNA"/>
</dbReference>
<gene>
    <name evidence="1" type="ORF">IX39_14960</name>
</gene>
<dbReference type="OrthoDB" id="766447at2"/>
<comment type="caution">
    <text evidence="1">The sequence shown here is derived from an EMBL/GenBank/DDBJ whole genome shotgun (WGS) entry which is preliminary data.</text>
</comment>
<sequence length="187" mass="21612">MKNPALLIFLLLFLINCDNKEKSNELMQREQQLLDKEKLFAQKEAEYQSLLKMRDSIFNQQHSDSIKIVKWPDEIAGVWTGKVICTESNCSDYVVGDQRTDTWEFASDSIQLFSKIINNNNLVRLYSGKFENNEIKLNFKTDSTAKKQVDMNVLLNDISDTKMKGVRTIAVDNCMAKFSVELIRSKK</sequence>
<dbReference type="RefSeq" id="WP_034677971.1">
    <property type="nucleotide sequence ID" value="NZ_FPAP01000002.1"/>
</dbReference>